<dbReference type="SUPFAM" id="SSF47336">
    <property type="entry name" value="ACP-like"/>
    <property type="match status" value="1"/>
</dbReference>
<dbReference type="InterPro" id="IPR045851">
    <property type="entry name" value="AMP-bd_C_sf"/>
</dbReference>
<dbReference type="InterPro" id="IPR009081">
    <property type="entry name" value="PP-bd_ACP"/>
</dbReference>
<feature type="domain" description="Carrier" evidence="4">
    <location>
        <begin position="557"/>
        <end position="631"/>
    </location>
</feature>
<keyword evidence="6" id="KW-1185">Reference proteome</keyword>
<reference evidence="5 6" key="1">
    <citation type="submission" date="2024-10" db="EMBL/GenBank/DDBJ databases">
        <authorList>
            <person name="Cho J.-C."/>
        </authorList>
    </citation>
    <scope>NUCLEOTIDE SEQUENCE [LARGE SCALE GENOMIC DNA]</scope>
    <source>
        <strain evidence="5 6">KCTC29696</strain>
    </source>
</reference>
<dbReference type="InterPro" id="IPR010080">
    <property type="entry name" value="Thioester_reductase-like_dom"/>
</dbReference>
<dbReference type="SMART" id="SM00823">
    <property type="entry name" value="PKS_PP"/>
    <property type="match status" value="1"/>
</dbReference>
<feature type="region of interest" description="Disordered" evidence="3">
    <location>
        <begin position="1"/>
        <end position="22"/>
    </location>
</feature>
<dbReference type="PANTHER" id="PTHR44845:SF6">
    <property type="entry name" value="BETA-ALANINE-ACTIVATING ENZYME"/>
    <property type="match status" value="1"/>
</dbReference>
<feature type="compositionally biased region" description="Gly residues" evidence="3">
    <location>
        <begin position="548"/>
        <end position="562"/>
    </location>
</feature>
<dbReference type="InterPro" id="IPR036291">
    <property type="entry name" value="NAD(P)-bd_dom_sf"/>
</dbReference>
<dbReference type="Gene3D" id="3.40.50.12780">
    <property type="entry name" value="N-terminal domain of ligase-like"/>
    <property type="match status" value="1"/>
</dbReference>
<dbReference type="Gene3D" id="1.10.1200.10">
    <property type="entry name" value="ACP-like"/>
    <property type="match status" value="1"/>
</dbReference>
<dbReference type="InterPro" id="IPR010071">
    <property type="entry name" value="AA_adenyl_dom"/>
</dbReference>
<dbReference type="EMBL" id="JBIHMK010000071">
    <property type="protein sequence ID" value="MFH0250134.1"/>
    <property type="molecule type" value="Genomic_DNA"/>
</dbReference>
<dbReference type="SUPFAM" id="SSF51735">
    <property type="entry name" value="NAD(P)-binding Rossmann-fold domains"/>
    <property type="match status" value="1"/>
</dbReference>
<dbReference type="InterPro" id="IPR013120">
    <property type="entry name" value="FAR_NAD-bd"/>
</dbReference>
<keyword evidence="1" id="KW-0596">Phosphopantetheine</keyword>
<feature type="region of interest" description="Disordered" evidence="3">
    <location>
        <begin position="539"/>
        <end position="564"/>
    </location>
</feature>
<dbReference type="Gene3D" id="3.30.300.30">
    <property type="match status" value="1"/>
</dbReference>
<evidence type="ECO:0000313" key="5">
    <source>
        <dbReference type="EMBL" id="MFH0250134.1"/>
    </source>
</evidence>
<gene>
    <name evidence="5" type="ORF">ACG5V6_18205</name>
</gene>
<dbReference type="Gene3D" id="3.40.50.720">
    <property type="entry name" value="NAD(P)-binding Rossmann-like Domain"/>
    <property type="match status" value="1"/>
</dbReference>
<proteinExistence type="predicted"/>
<evidence type="ECO:0000259" key="4">
    <source>
        <dbReference type="PROSITE" id="PS50075"/>
    </source>
</evidence>
<dbReference type="InterPro" id="IPR042099">
    <property type="entry name" value="ANL_N_sf"/>
</dbReference>
<comment type="caution">
    <text evidence="5">The sequence shown here is derived from an EMBL/GenBank/DDBJ whole genome shotgun (WGS) entry which is preliminary data.</text>
</comment>
<dbReference type="InterPro" id="IPR036736">
    <property type="entry name" value="ACP-like_sf"/>
</dbReference>
<dbReference type="Pfam" id="PF13193">
    <property type="entry name" value="AMP-binding_C"/>
    <property type="match status" value="1"/>
</dbReference>
<dbReference type="RefSeq" id="WP_279950524.1">
    <property type="nucleotide sequence ID" value="NZ_BAABEN010000020.1"/>
</dbReference>
<evidence type="ECO:0000313" key="6">
    <source>
        <dbReference type="Proteomes" id="UP001607069"/>
    </source>
</evidence>
<keyword evidence="2" id="KW-0597">Phosphoprotein</keyword>
<name>A0ABW7HW48_9ACTN</name>
<dbReference type="Pfam" id="PF00550">
    <property type="entry name" value="PP-binding"/>
    <property type="match status" value="1"/>
</dbReference>
<organism evidence="5 6">
    <name type="scientific">Streptomyces chitinivorans</name>
    <dbReference type="NCBI Taxonomy" id="1257027"/>
    <lineage>
        <taxon>Bacteria</taxon>
        <taxon>Bacillati</taxon>
        <taxon>Actinomycetota</taxon>
        <taxon>Actinomycetes</taxon>
        <taxon>Kitasatosporales</taxon>
        <taxon>Streptomycetaceae</taxon>
        <taxon>Streptomyces</taxon>
    </lineage>
</organism>
<protein>
    <submittedName>
        <fullName evidence="5">Amino acid adenylation domain-containing protein</fullName>
    </submittedName>
</protein>
<sequence>MPASTSSSALPDPNGRRAPYPRGTATTLHLIEEQARATPDADALYYDGATLSYRELDRRANSLAVMLVDHGARRETLLPLLVSDGMELPLAMVAAMKAGVPFIPFDPGWPRERIGALLRGLGTDIAVVSPRTPAPAAGCARALVADHRKLDGTDAAPAGGRPGRADLAYGFFTSGTTGLPKCTLNVHRGLLNRFLYMTRRFGAGHVALQNSRSVFDSSLWQLLWPLTMGGSVVMPRRDGLLDLERTVDQIGRHGVTITDFVPSIFTVLVDLLASDPALVRAAGSLRHVLLGGEAINVEAVRRFHGLLPGTAITNTYGPTEASIGSVFHTVTAGGAGGDGTGGGTGGEIPVGRPIDNTSAVVVDSSMRRLGTGETGEILIGGDCLGLGYLGDPERTGAAFVPNPFPDIPGDRLYRTGDLGHYRADGRLYFVGRRDDQLKVRGVRIEPAEVERALLTLPGVQDVRVVLRGEADGQTLVAAVVAREDLDLADTRARAGKLLPAELVPDRFVRIESMPLSPNGKADRRALARLLDGPDTAERNAAGRAAAPGSGGAGGGPVPGGDPEGAVRSLWAELLGVTPGPRDGFFETGGTSLSAQRLVLRLRDLFGLRLSVRDIAEAPTVADQVRLIARGGPEAEEAAVHREMLADAAALEPAAPGPASPAAVPPPRSAAVAPPRRILLTGGTGFIGIHLLDELLRSTTATVACLVNAGDDAAARARLDARARHYGLPVGSGDDRVRVVRGDLGAEGFGLSGAGFRELAEWTDTIVHAGAEVNLVYPYRRLRAVNVLGTREVIRLARTGPGPASPVHHLSTLGILPRAPHDGPVLGEDAFPAAEEVPGDGYSRSKWVAEALLREARRRYGLPVSLYRMGEVMPHSRTGVLSHGGSLAEFVLTACAELGVRFETGARGDFTPVDNVGRFISAAVRERRLGETFHVVQREPTRLDDLMGRFGPARDPRHVTYREFRELVAAHSSPSLQRLAMVLPDPDDGPGDLGGLFRDVPSPEFGRNCHELVRSLGVEWHGAVPVADG</sequence>
<evidence type="ECO:0000256" key="1">
    <source>
        <dbReference type="ARBA" id="ARBA00022450"/>
    </source>
</evidence>
<dbReference type="SUPFAM" id="SSF56801">
    <property type="entry name" value="Acetyl-CoA synthetase-like"/>
    <property type="match status" value="1"/>
</dbReference>
<dbReference type="Pfam" id="PF00501">
    <property type="entry name" value="AMP-binding"/>
    <property type="match status" value="1"/>
</dbReference>
<dbReference type="CDD" id="cd05930">
    <property type="entry name" value="A_NRPS"/>
    <property type="match status" value="1"/>
</dbReference>
<dbReference type="NCBIfam" id="TIGR01733">
    <property type="entry name" value="AA-adenyl-dom"/>
    <property type="match status" value="1"/>
</dbReference>
<dbReference type="InterPro" id="IPR025110">
    <property type="entry name" value="AMP-bd_C"/>
</dbReference>
<dbReference type="NCBIfam" id="TIGR01746">
    <property type="entry name" value="Thioester-redct"/>
    <property type="match status" value="1"/>
</dbReference>
<accession>A0ABW7HW48</accession>
<evidence type="ECO:0000256" key="3">
    <source>
        <dbReference type="SAM" id="MobiDB-lite"/>
    </source>
</evidence>
<dbReference type="PANTHER" id="PTHR44845">
    <property type="entry name" value="CARRIER DOMAIN-CONTAINING PROTEIN"/>
    <property type="match status" value="1"/>
</dbReference>
<dbReference type="InterPro" id="IPR020806">
    <property type="entry name" value="PKS_PP-bd"/>
</dbReference>
<dbReference type="Pfam" id="PF07993">
    <property type="entry name" value="NAD_binding_4"/>
    <property type="match status" value="1"/>
</dbReference>
<dbReference type="InterPro" id="IPR000873">
    <property type="entry name" value="AMP-dep_synth/lig_dom"/>
</dbReference>
<dbReference type="PROSITE" id="PS50075">
    <property type="entry name" value="CARRIER"/>
    <property type="match status" value="1"/>
</dbReference>
<dbReference type="Proteomes" id="UP001607069">
    <property type="component" value="Unassembled WGS sequence"/>
</dbReference>
<evidence type="ECO:0000256" key="2">
    <source>
        <dbReference type="ARBA" id="ARBA00022553"/>
    </source>
</evidence>